<gene>
    <name evidence="2" type="ORF">GI584_10140</name>
</gene>
<accession>A0A5Q2TKF3</accession>
<keyword evidence="3" id="KW-1185">Reference proteome</keyword>
<keyword evidence="1" id="KW-0472">Membrane</keyword>
<feature type="transmembrane region" description="Helical" evidence="1">
    <location>
        <begin position="24"/>
        <end position="41"/>
    </location>
</feature>
<feature type="transmembrane region" description="Helical" evidence="1">
    <location>
        <begin position="53"/>
        <end position="73"/>
    </location>
</feature>
<evidence type="ECO:0000256" key="1">
    <source>
        <dbReference type="SAM" id="Phobius"/>
    </source>
</evidence>
<protein>
    <recommendedName>
        <fullName evidence="4">YlaH-like protein</fullName>
    </recommendedName>
</protein>
<sequence length="110" mass="13287">MAEEIWKEMVRVSDFLLLTMQTELFFVLYIVLGLIIMYYLFQPFIKFVITLEWNTLLTYMFVILLMFLIISAFMDIPDWRYVLYGVLIFSIIISIKRSFTILKKNQPYSN</sequence>
<evidence type="ECO:0008006" key="4">
    <source>
        <dbReference type="Google" id="ProtNLM"/>
    </source>
</evidence>
<dbReference type="Proteomes" id="UP000339690">
    <property type="component" value="Chromosome"/>
</dbReference>
<keyword evidence="1" id="KW-1133">Transmembrane helix</keyword>
<keyword evidence="1" id="KW-0812">Transmembrane</keyword>
<evidence type="ECO:0000313" key="2">
    <source>
        <dbReference type="EMBL" id="QGH34360.1"/>
    </source>
</evidence>
<dbReference type="KEGG" id="grc:GI584_10140"/>
<name>A0A5Q2TKF3_9BACI</name>
<feature type="transmembrane region" description="Helical" evidence="1">
    <location>
        <begin position="79"/>
        <end position="95"/>
    </location>
</feature>
<dbReference type="EMBL" id="CP045915">
    <property type="protein sequence ID" value="QGH34360.1"/>
    <property type="molecule type" value="Genomic_DNA"/>
</dbReference>
<dbReference type="AlphaFoldDB" id="A0A5Q2TKF3"/>
<organism evidence="2 3">
    <name type="scientific">Gracilibacillus salitolerans</name>
    <dbReference type="NCBI Taxonomy" id="2663022"/>
    <lineage>
        <taxon>Bacteria</taxon>
        <taxon>Bacillati</taxon>
        <taxon>Bacillota</taxon>
        <taxon>Bacilli</taxon>
        <taxon>Bacillales</taxon>
        <taxon>Bacillaceae</taxon>
        <taxon>Gracilibacillus</taxon>
    </lineage>
</organism>
<proteinExistence type="predicted"/>
<evidence type="ECO:0000313" key="3">
    <source>
        <dbReference type="Proteomes" id="UP000339690"/>
    </source>
</evidence>
<dbReference type="RefSeq" id="WP_153791160.1">
    <property type="nucleotide sequence ID" value="NZ_CP045915.1"/>
</dbReference>
<reference evidence="2 3" key="1">
    <citation type="submission" date="2019-11" db="EMBL/GenBank/DDBJ databases">
        <title>Gracilibacillus salitolerans sp. nov., a moderate halophile isolated from a saline soil in northwest China.</title>
        <authorList>
            <person name="Gan L."/>
        </authorList>
    </citation>
    <scope>NUCLEOTIDE SEQUENCE [LARGE SCALE GENOMIC DNA]</scope>
    <source>
        <strain evidence="2 3">SCU50</strain>
    </source>
</reference>